<dbReference type="GO" id="GO:1990528">
    <property type="term" value="C:Rvs161p-Rvs167p complex"/>
    <property type="evidence" value="ECO:0007669"/>
    <property type="project" value="TreeGrafter"/>
</dbReference>
<feature type="region of interest" description="Disordered" evidence="7">
    <location>
        <begin position="482"/>
        <end position="553"/>
    </location>
</feature>
<dbReference type="Proteomes" id="UP000827284">
    <property type="component" value="Unassembled WGS sequence"/>
</dbReference>
<accession>A0A9P3LWY7</accession>
<feature type="compositionally biased region" description="Basic and acidic residues" evidence="7">
    <location>
        <begin position="251"/>
        <end position="261"/>
    </location>
</feature>
<dbReference type="SUPFAM" id="SSF50044">
    <property type="entry name" value="SH3-domain"/>
    <property type="match status" value="1"/>
</dbReference>
<evidence type="ECO:0000259" key="8">
    <source>
        <dbReference type="PROSITE" id="PS50002"/>
    </source>
</evidence>
<feature type="region of interest" description="Disordered" evidence="7">
    <location>
        <begin position="238"/>
        <end position="336"/>
    </location>
</feature>
<dbReference type="PANTHER" id="PTHR47174:SF3">
    <property type="entry name" value="BRIDGING INTEGRATOR 3"/>
    <property type="match status" value="1"/>
</dbReference>
<dbReference type="InterPro" id="IPR004148">
    <property type="entry name" value="BAR_dom"/>
</dbReference>
<evidence type="ECO:0000313" key="10">
    <source>
        <dbReference type="EMBL" id="GJJ73552.1"/>
    </source>
</evidence>
<feature type="coiled-coil region" evidence="6">
    <location>
        <begin position="124"/>
        <end position="182"/>
    </location>
</feature>
<evidence type="ECO:0000259" key="9">
    <source>
        <dbReference type="PROSITE" id="PS51021"/>
    </source>
</evidence>
<dbReference type="OrthoDB" id="14167at2759"/>
<dbReference type="Pfam" id="PF03114">
    <property type="entry name" value="BAR"/>
    <property type="match status" value="1"/>
</dbReference>
<dbReference type="InterPro" id="IPR027267">
    <property type="entry name" value="AH/BAR_dom_sf"/>
</dbReference>
<feature type="compositionally biased region" description="Low complexity" evidence="7">
    <location>
        <begin position="482"/>
        <end position="494"/>
    </location>
</feature>
<keyword evidence="3" id="KW-0963">Cytoplasm</keyword>
<dbReference type="CDD" id="cd00174">
    <property type="entry name" value="SH3"/>
    <property type="match status" value="1"/>
</dbReference>
<protein>
    <recommendedName>
        <fullName evidence="12">BAR-domain-containing protein</fullName>
    </recommendedName>
</protein>
<feature type="domain" description="BAR" evidence="9">
    <location>
        <begin position="13"/>
        <end position="235"/>
    </location>
</feature>
<dbReference type="GO" id="GO:0043332">
    <property type="term" value="C:mating projection tip"/>
    <property type="evidence" value="ECO:0007669"/>
    <property type="project" value="TreeGrafter"/>
</dbReference>
<comment type="subcellular location">
    <subcellularLocation>
        <location evidence="1">Cytoplasm</location>
        <location evidence="1">Cytoskeleton</location>
    </subcellularLocation>
</comment>
<dbReference type="GO" id="GO:0008289">
    <property type="term" value="F:lipid binding"/>
    <property type="evidence" value="ECO:0007669"/>
    <property type="project" value="TreeGrafter"/>
</dbReference>
<gene>
    <name evidence="10" type="ORF">EMPS_05910</name>
</gene>
<evidence type="ECO:0000256" key="7">
    <source>
        <dbReference type="SAM" id="MobiDB-lite"/>
    </source>
</evidence>
<reference evidence="10" key="1">
    <citation type="submission" date="2021-11" db="EMBL/GenBank/DDBJ databases">
        <authorList>
            <person name="Herlambang A."/>
            <person name="Guo Y."/>
            <person name="Takashima Y."/>
            <person name="Nishizawa T."/>
        </authorList>
    </citation>
    <scope>NUCLEOTIDE SEQUENCE</scope>
    <source>
        <strain evidence="10">E1425</strain>
    </source>
</reference>
<proteinExistence type="predicted"/>
<keyword evidence="6" id="KW-0175">Coiled coil</keyword>
<dbReference type="SMART" id="SM00326">
    <property type="entry name" value="SH3"/>
    <property type="match status" value="1"/>
</dbReference>
<dbReference type="PRINTS" id="PR00452">
    <property type="entry name" value="SH3DOMAIN"/>
</dbReference>
<dbReference type="SUPFAM" id="SSF103657">
    <property type="entry name" value="BAR/IMD domain-like"/>
    <property type="match status" value="1"/>
</dbReference>
<dbReference type="GO" id="GO:0097320">
    <property type="term" value="P:plasma membrane tubulation"/>
    <property type="evidence" value="ECO:0007669"/>
    <property type="project" value="TreeGrafter"/>
</dbReference>
<dbReference type="Gene3D" id="1.20.1270.60">
    <property type="entry name" value="Arfaptin homology (AH) domain/BAR domain"/>
    <property type="match status" value="1"/>
</dbReference>
<dbReference type="PROSITE" id="PS51021">
    <property type="entry name" value="BAR"/>
    <property type="match status" value="1"/>
</dbReference>
<reference evidence="10" key="2">
    <citation type="journal article" date="2022" name="Microbiol. Resour. Announc.">
        <title>Whole-Genome Sequence of Entomortierella parvispora E1425, a Mucoromycotan Fungus Associated with Burkholderiaceae-Related Endosymbiotic Bacteria.</title>
        <authorList>
            <person name="Herlambang A."/>
            <person name="Guo Y."/>
            <person name="Takashima Y."/>
            <person name="Narisawa K."/>
            <person name="Ohta H."/>
            <person name="Nishizawa T."/>
        </authorList>
    </citation>
    <scope>NUCLEOTIDE SEQUENCE</scope>
    <source>
        <strain evidence="10">E1425</strain>
    </source>
</reference>
<evidence type="ECO:0008006" key="12">
    <source>
        <dbReference type="Google" id="ProtNLM"/>
    </source>
</evidence>
<feature type="compositionally biased region" description="Polar residues" evidence="7">
    <location>
        <begin position="279"/>
        <end position="302"/>
    </location>
</feature>
<dbReference type="GO" id="GO:0031097">
    <property type="term" value="C:medial cortex"/>
    <property type="evidence" value="ECO:0007669"/>
    <property type="project" value="TreeGrafter"/>
</dbReference>
<dbReference type="GO" id="GO:0015629">
    <property type="term" value="C:actin cytoskeleton"/>
    <property type="evidence" value="ECO:0007669"/>
    <property type="project" value="TreeGrafter"/>
</dbReference>
<comment type="caution">
    <text evidence="10">The sequence shown here is derived from an EMBL/GenBank/DDBJ whole genome shotgun (WGS) entry which is preliminary data.</text>
</comment>
<dbReference type="Pfam" id="PF00018">
    <property type="entry name" value="SH3_1"/>
    <property type="match status" value="1"/>
</dbReference>
<sequence>MIKNIGKFKQWTGEKMGKTQRTRMDEDFNSLTTETDNNRIALEKLNVASQAYFKAISKRVEGDDKYKGLAVETFGMSMSAQSYTLREGSAYREALHQMGDAHQAIGAAQAELVSRFGSSYIDCLERAQMQMKDYQALQKKLHSRRLDYDAKLAKVQKAKKEKPEWEEEMQAAKAKYEETREHVLGIMAAIHETQDENVVSLKTYYDAQLTYARRVVEILEAIPEGTFDVSAYEPVSSQRLYRQSSYEPDEDRSNHSDDHSSVHSASASGPRARIPLNRAPSSSELRRQPTLQRQPSDLSRSMSHLGPNTAHVRKPSIAGGRSTGHMPPPPPTLPIRTSPQKQVRALYNFEATADGELSLQKGDIVRIIEEIDEGWWEGEIVDSRGVRHEGMFPSNYCEEIQSDTGSPQRQSSVHSNNSDSGRYVDEDEAAYYARESELPIQYDEPEVSFEPEPAVHLPVARRAPPPPSRHPHGMMLETHLNGASSLTSPTSSNPRPTPPTSRPGSAAAPTNRIGSRAPPPPPPARRGTSHEAMRQSTTFPNGPGTPPLARPAEAHTESVMRPCRECNCTDFTANVFKRGSCNNCFHTH</sequence>
<dbReference type="AlphaFoldDB" id="A0A9P3LWY7"/>
<dbReference type="PANTHER" id="PTHR47174">
    <property type="entry name" value="BRIDGING INTEGRATOR 3"/>
    <property type="match status" value="1"/>
</dbReference>
<keyword evidence="2 5" id="KW-0728">SH3 domain</keyword>
<dbReference type="Gene3D" id="2.30.30.40">
    <property type="entry name" value="SH3 Domains"/>
    <property type="match status" value="1"/>
</dbReference>
<dbReference type="GO" id="GO:0006897">
    <property type="term" value="P:endocytosis"/>
    <property type="evidence" value="ECO:0007669"/>
    <property type="project" value="InterPro"/>
</dbReference>
<feature type="region of interest" description="Disordered" evidence="7">
    <location>
        <begin position="397"/>
        <end position="424"/>
    </location>
</feature>
<name>A0A9P3LWY7_9FUNG</name>
<evidence type="ECO:0000256" key="6">
    <source>
        <dbReference type="SAM" id="Coils"/>
    </source>
</evidence>
<evidence type="ECO:0000256" key="1">
    <source>
        <dbReference type="ARBA" id="ARBA00004245"/>
    </source>
</evidence>
<dbReference type="PROSITE" id="PS50002">
    <property type="entry name" value="SH3"/>
    <property type="match status" value="1"/>
</dbReference>
<dbReference type="InterPro" id="IPR036028">
    <property type="entry name" value="SH3-like_dom_sf"/>
</dbReference>
<dbReference type="EMBL" id="BQFW01000008">
    <property type="protein sequence ID" value="GJJ73552.1"/>
    <property type="molecule type" value="Genomic_DNA"/>
</dbReference>
<evidence type="ECO:0000256" key="5">
    <source>
        <dbReference type="PROSITE-ProRule" id="PRU00192"/>
    </source>
</evidence>
<keyword evidence="4" id="KW-0206">Cytoskeleton</keyword>
<evidence type="ECO:0000256" key="3">
    <source>
        <dbReference type="ARBA" id="ARBA00022490"/>
    </source>
</evidence>
<keyword evidence="11" id="KW-1185">Reference proteome</keyword>
<dbReference type="SMART" id="SM00721">
    <property type="entry name" value="BAR"/>
    <property type="match status" value="1"/>
</dbReference>
<evidence type="ECO:0000313" key="11">
    <source>
        <dbReference type="Proteomes" id="UP000827284"/>
    </source>
</evidence>
<organism evidence="10 11">
    <name type="scientific">Entomortierella parvispora</name>
    <dbReference type="NCBI Taxonomy" id="205924"/>
    <lineage>
        <taxon>Eukaryota</taxon>
        <taxon>Fungi</taxon>
        <taxon>Fungi incertae sedis</taxon>
        <taxon>Mucoromycota</taxon>
        <taxon>Mortierellomycotina</taxon>
        <taxon>Mortierellomycetes</taxon>
        <taxon>Mortierellales</taxon>
        <taxon>Mortierellaceae</taxon>
        <taxon>Entomortierella</taxon>
    </lineage>
</organism>
<dbReference type="InterPro" id="IPR001452">
    <property type="entry name" value="SH3_domain"/>
</dbReference>
<dbReference type="GO" id="GO:0051666">
    <property type="term" value="P:actin cortical patch localization"/>
    <property type="evidence" value="ECO:0007669"/>
    <property type="project" value="InterPro"/>
</dbReference>
<feature type="domain" description="SH3" evidence="8">
    <location>
        <begin position="338"/>
        <end position="402"/>
    </location>
</feature>
<evidence type="ECO:0000256" key="4">
    <source>
        <dbReference type="ARBA" id="ARBA00023212"/>
    </source>
</evidence>
<evidence type="ECO:0000256" key="2">
    <source>
        <dbReference type="ARBA" id="ARBA00022443"/>
    </source>
</evidence>
<feature type="compositionally biased region" description="Polar residues" evidence="7">
    <location>
        <begin position="402"/>
        <end position="420"/>
    </location>
</feature>
<dbReference type="InterPro" id="IPR046982">
    <property type="entry name" value="BIN3/RVS161-like"/>
</dbReference>